<dbReference type="Pfam" id="PF01545">
    <property type="entry name" value="Cation_efflux"/>
    <property type="match status" value="1"/>
</dbReference>
<evidence type="ECO:0000256" key="3">
    <source>
        <dbReference type="ARBA" id="ARBA00022448"/>
    </source>
</evidence>
<keyword evidence="6 7" id="KW-0472">Membrane</keyword>
<evidence type="ECO:0000259" key="8">
    <source>
        <dbReference type="Pfam" id="PF01545"/>
    </source>
</evidence>
<dbReference type="RefSeq" id="WP_165003068.1">
    <property type="nucleotide sequence ID" value="NZ_CP064955.1"/>
</dbReference>
<feature type="domain" description="Cation efflux protein transmembrane" evidence="8">
    <location>
        <begin position="38"/>
        <end position="233"/>
    </location>
</feature>
<dbReference type="InterPro" id="IPR058533">
    <property type="entry name" value="Cation_efflux_TM"/>
</dbReference>
<keyword evidence="4 7" id="KW-0812">Transmembrane</keyword>
<dbReference type="NCBIfam" id="TIGR01297">
    <property type="entry name" value="CDF"/>
    <property type="match status" value="1"/>
</dbReference>
<dbReference type="InterPro" id="IPR002524">
    <property type="entry name" value="Cation_efflux"/>
</dbReference>
<dbReference type="Proteomes" id="UP000594586">
    <property type="component" value="Chromosome"/>
</dbReference>
<feature type="transmembrane region" description="Helical" evidence="7">
    <location>
        <begin position="96"/>
        <end position="119"/>
    </location>
</feature>
<feature type="transmembrane region" description="Helical" evidence="7">
    <location>
        <begin position="139"/>
        <end position="159"/>
    </location>
</feature>
<dbReference type="KEGG" id="cqn:G7Y29_00220"/>
<feature type="transmembrane region" description="Helical" evidence="7">
    <location>
        <begin position="190"/>
        <end position="220"/>
    </location>
</feature>
<evidence type="ECO:0000256" key="5">
    <source>
        <dbReference type="ARBA" id="ARBA00022989"/>
    </source>
</evidence>
<protein>
    <submittedName>
        <fullName evidence="9">Cation transporter</fullName>
    </submittedName>
</protein>
<dbReference type="EMBL" id="CP064955">
    <property type="protein sequence ID" value="QPK83300.1"/>
    <property type="molecule type" value="Genomic_DNA"/>
</dbReference>
<accession>A0A7T0KME3</accession>
<dbReference type="AlphaFoldDB" id="A0A7T0KME3"/>
<evidence type="ECO:0000256" key="1">
    <source>
        <dbReference type="ARBA" id="ARBA00004141"/>
    </source>
</evidence>
<dbReference type="SUPFAM" id="SSF161111">
    <property type="entry name" value="Cation efflux protein transmembrane domain-like"/>
    <property type="match status" value="1"/>
</dbReference>
<dbReference type="Gene3D" id="1.20.1510.10">
    <property type="entry name" value="Cation efflux protein transmembrane domain"/>
    <property type="match status" value="1"/>
</dbReference>
<name>A0A7T0KME3_9CORY</name>
<evidence type="ECO:0000256" key="2">
    <source>
        <dbReference type="ARBA" id="ARBA00008114"/>
    </source>
</evidence>
<evidence type="ECO:0000313" key="10">
    <source>
        <dbReference type="Proteomes" id="UP000594586"/>
    </source>
</evidence>
<dbReference type="GO" id="GO:0016020">
    <property type="term" value="C:membrane"/>
    <property type="evidence" value="ECO:0007669"/>
    <property type="project" value="UniProtKB-SubCell"/>
</dbReference>
<proteinExistence type="inferred from homology"/>
<dbReference type="InterPro" id="IPR027469">
    <property type="entry name" value="Cation_efflux_TMD_sf"/>
</dbReference>
<dbReference type="InterPro" id="IPR050291">
    <property type="entry name" value="CDF_Transporter"/>
</dbReference>
<feature type="transmembrane region" description="Helical" evidence="7">
    <location>
        <begin position="30"/>
        <end position="51"/>
    </location>
</feature>
<sequence>MAGVDEASTGLRVDALPEKQRELLRKAERLEWITIGALVVTITMVGVVAGQSQAMKAAWAEDLLSFLPPIAFLVATRMIRKKPDAKHPYGHHRAVAVGHVVAGSALLAMGSYLIISSAMGLIEMERPPIGTVVLFGHSIWIGWLMVAVMAVTSIVPVVLGRMKLKLAEPLQDKVLYADADMNKADWMTGLATIVGVLGVGIGLWWADAVAAIVVSLSIVWDGVTNLRTAVRDLTDARPTDLDGNKHPILDKAVNAAQRVDWVRDAAARFRDLGHVLHMEVFVVPRPGHEPGVDKLRALREMLEEFNYQLHDVVVTVVEEIPEFLVEEDR</sequence>
<reference evidence="9 10" key="1">
    <citation type="submission" date="2020-11" db="EMBL/GenBank/DDBJ databases">
        <title>Corynebacterium sp. MC1420.</title>
        <authorList>
            <person name="Zhou J."/>
        </authorList>
    </citation>
    <scope>NUCLEOTIDE SEQUENCE [LARGE SCALE GENOMIC DNA]</scope>
    <source>
        <strain evidence="9 10">MC1420</strain>
    </source>
</reference>
<dbReference type="GO" id="GO:0008324">
    <property type="term" value="F:monoatomic cation transmembrane transporter activity"/>
    <property type="evidence" value="ECO:0007669"/>
    <property type="project" value="InterPro"/>
</dbReference>
<comment type="subcellular location">
    <subcellularLocation>
        <location evidence="1">Membrane</location>
        <topology evidence="1">Multi-pass membrane protein</topology>
    </subcellularLocation>
</comment>
<evidence type="ECO:0000256" key="6">
    <source>
        <dbReference type="ARBA" id="ARBA00023136"/>
    </source>
</evidence>
<evidence type="ECO:0000256" key="7">
    <source>
        <dbReference type="SAM" id="Phobius"/>
    </source>
</evidence>
<keyword evidence="5 7" id="KW-1133">Transmembrane helix</keyword>
<keyword evidence="10" id="KW-1185">Reference proteome</keyword>
<gene>
    <name evidence="9" type="ORF">G7Y29_00220</name>
</gene>
<dbReference type="PANTHER" id="PTHR43840">
    <property type="entry name" value="MITOCHONDRIAL METAL TRANSPORTER 1-RELATED"/>
    <property type="match status" value="1"/>
</dbReference>
<keyword evidence="3" id="KW-0813">Transport</keyword>
<dbReference type="PANTHER" id="PTHR43840:SF15">
    <property type="entry name" value="MITOCHONDRIAL METAL TRANSPORTER 1-RELATED"/>
    <property type="match status" value="1"/>
</dbReference>
<evidence type="ECO:0000313" key="9">
    <source>
        <dbReference type="EMBL" id="QPK83300.1"/>
    </source>
</evidence>
<comment type="similarity">
    <text evidence="2">Belongs to the cation diffusion facilitator (CDF) transporter (TC 2.A.4) family.</text>
</comment>
<feature type="transmembrane region" description="Helical" evidence="7">
    <location>
        <begin position="57"/>
        <end position="75"/>
    </location>
</feature>
<evidence type="ECO:0000256" key="4">
    <source>
        <dbReference type="ARBA" id="ARBA00022692"/>
    </source>
</evidence>
<organism evidence="9 10">
    <name type="scientific">Corynebacterium qintianiae</name>
    <dbReference type="NCBI Taxonomy" id="2709392"/>
    <lineage>
        <taxon>Bacteria</taxon>
        <taxon>Bacillati</taxon>
        <taxon>Actinomycetota</taxon>
        <taxon>Actinomycetes</taxon>
        <taxon>Mycobacteriales</taxon>
        <taxon>Corynebacteriaceae</taxon>
        <taxon>Corynebacterium</taxon>
    </lineage>
</organism>